<dbReference type="STRING" id="29539.SAMN02745716_1100"/>
<keyword evidence="1" id="KW-0175">Coiled coil</keyword>
<evidence type="ECO:0000256" key="1">
    <source>
        <dbReference type="SAM" id="Coils"/>
    </source>
</evidence>
<dbReference type="InterPro" id="IPR002491">
    <property type="entry name" value="ABC_transptr_periplasmic_BD"/>
</dbReference>
<dbReference type="Proteomes" id="UP000222056">
    <property type="component" value="Unassembled WGS sequence"/>
</dbReference>
<keyword evidence="4" id="KW-1185">Reference proteome</keyword>
<dbReference type="SUPFAM" id="SSF53807">
    <property type="entry name" value="Helical backbone' metal receptor"/>
    <property type="match status" value="1"/>
</dbReference>
<dbReference type="AlphaFoldDB" id="A0A1H6FQQ5"/>
<dbReference type="CDD" id="cd01144">
    <property type="entry name" value="BtuF"/>
    <property type="match status" value="1"/>
</dbReference>
<organism evidence="3 4">
    <name type="scientific">Thermoleophilum album</name>
    <dbReference type="NCBI Taxonomy" id="29539"/>
    <lineage>
        <taxon>Bacteria</taxon>
        <taxon>Bacillati</taxon>
        <taxon>Actinomycetota</taxon>
        <taxon>Thermoleophilia</taxon>
        <taxon>Thermoleophilales</taxon>
        <taxon>Thermoleophilaceae</taxon>
        <taxon>Thermoleophilum</taxon>
    </lineage>
</organism>
<proteinExistence type="predicted"/>
<evidence type="ECO:0000313" key="3">
    <source>
        <dbReference type="EMBL" id="SEH12468.1"/>
    </source>
</evidence>
<protein>
    <submittedName>
        <fullName evidence="3">Iron complex transport system substrate-binding protein</fullName>
    </submittedName>
</protein>
<dbReference type="PROSITE" id="PS50983">
    <property type="entry name" value="FE_B12_PBP"/>
    <property type="match status" value="1"/>
</dbReference>
<feature type="domain" description="Fe/B12 periplasmic-binding" evidence="2">
    <location>
        <begin position="2"/>
        <end position="283"/>
    </location>
</feature>
<dbReference type="PANTHER" id="PTHR42860:SF1">
    <property type="entry name" value="VITAMIN B12-BINDING PROTEIN"/>
    <property type="match status" value="1"/>
</dbReference>
<dbReference type="OrthoDB" id="6495095at2"/>
<reference evidence="4" key="1">
    <citation type="submission" date="2016-10" db="EMBL/GenBank/DDBJ databases">
        <authorList>
            <person name="Varghese N."/>
            <person name="Submissions S."/>
        </authorList>
    </citation>
    <scope>NUCLEOTIDE SEQUENCE [LARGE SCALE GENOMIC DNA]</scope>
    <source>
        <strain evidence="4">ATCC 35263</strain>
    </source>
</reference>
<accession>A0A1H6FQQ5</accession>
<feature type="coiled-coil region" evidence="1">
    <location>
        <begin position="140"/>
        <end position="167"/>
    </location>
</feature>
<dbReference type="InterPro" id="IPR051030">
    <property type="entry name" value="Vitamin_B12-ABC_binding"/>
</dbReference>
<gene>
    <name evidence="3" type="ORF">SAMN02745716_1100</name>
</gene>
<name>A0A1H6FQQ5_THEAL</name>
<evidence type="ECO:0000313" key="4">
    <source>
        <dbReference type="Proteomes" id="UP000222056"/>
    </source>
</evidence>
<sequence length="298" mass="31963">MKIASLVPSATESLFALGLGSCVVGVTHECDYPPEAQALPQLTRSVLPPGLPPHEVDQRVAATLEHGQPIYELDAALLAALQPDLIVTQEVCTVCAVSYDDVLAVAARLESRPRVLALDPSTLGEAFADIRRLAEACGVEERADELLEALGRRVEAVERAAAEASDKPRVVALEWLDPPWIAGHWVPQMIALAGGEDVLGMPGEPSRRASWEEVRAARPEVVVVMPCGYRVEEAGSEALRLRDRLEALAARVFAVDASAYFSRPGPRLAEGIELIGHLLHPHLIASPGRGRAVELDLG</sequence>
<evidence type="ECO:0000259" key="2">
    <source>
        <dbReference type="PROSITE" id="PS50983"/>
    </source>
</evidence>
<dbReference type="Pfam" id="PF01497">
    <property type="entry name" value="Peripla_BP_2"/>
    <property type="match status" value="1"/>
</dbReference>
<dbReference type="Gene3D" id="3.40.50.1980">
    <property type="entry name" value="Nitrogenase molybdenum iron protein domain"/>
    <property type="match status" value="2"/>
</dbReference>
<dbReference type="EMBL" id="FNWJ01000001">
    <property type="protein sequence ID" value="SEH12468.1"/>
    <property type="molecule type" value="Genomic_DNA"/>
</dbReference>
<dbReference type="PANTHER" id="PTHR42860">
    <property type="entry name" value="VITAMIN B12-BINDING PROTEIN"/>
    <property type="match status" value="1"/>
</dbReference>
<dbReference type="RefSeq" id="WP_093116927.1">
    <property type="nucleotide sequence ID" value="NZ_FNWJ01000001.1"/>
</dbReference>